<evidence type="ECO:0000313" key="1">
    <source>
        <dbReference type="EMBL" id="TYC12637.1"/>
    </source>
</evidence>
<dbReference type="NCBIfam" id="TIGR01200">
    <property type="entry name" value="GLPGLI"/>
    <property type="match status" value="1"/>
</dbReference>
<dbReference type="Proteomes" id="UP000323621">
    <property type="component" value="Unassembled WGS sequence"/>
</dbReference>
<evidence type="ECO:0000313" key="2">
    <source>
        <dbReference type="Proteomes" id="UP000323621"/>
    </source>
</evidence>
<keyword evidence="2" id="KW-1185">Reference proteome</keyword>
<name>A0ABY3MA67_9FLAO</name>
<organism evidence="1 2">
    <name type="scientific">Bizionia gelidisalsuginis</name>
    <dbReference type="NCBI Taxonomy" id="291188"/>
    <lineage>
        <taxon>Bacteria</taxon>
        <taxon>Pseudomonadati</taxon>
        <taxon>Bacteroidota</taxon>
        <taxon>Flavobacteriia</taxon>
        <taxon>Flavobacteriales</taxon>
        <taxon>Flavobacteriaceae</taxon>
        <taxon>Bizionia</taxon>
    </lineage>
</organism>
<sequence>MSVRSYLGQLTTQYGNQVYNNGEKDSIYWNQWIDFYVAEKTPKINWQLNNKTKQIGKFTVHQAVANYRGRSYTAWYALDIPLPYGPWKLQGLPGLILEAYDANKEMYFYFKSIEYPTTNTAIITQLKRPKDHPNTWHSLQGFKDRLDDIYEKMKINSILIAEKYNAEVPEQKIKSEAFIESF</sequence>
<accession>A0ABY3MA67</accession>
<comment type="caution">
    <text evidence="1">The sequence shown here is derived from an EMBL/GenBank/DDBJ whole genome shotgun (WGS) entry which is preliminary data.</text>
</comment>
<protein>
    <submittedName>
        <fullName evidence="1">GLPGLI family protein</fullName>
    </submittedName>
</protein>
<dbReference type="RefSeq" id="WP_148380986.1">
    <property type="nucleotide sequence ID" value="NZ_VSKN01000009.1"/>
</dbReference>
<reference evidence="1 2" key="1">
    <citation type="submission" date="2019-08" db="EMBL/GenBank/DDBJ databases">
        <title>Genomes of Antarctic Bizionia species.</title>
        <authorList>
            <person name="Bowman J.P."/>
        </authorList>
    </citation>
    <scope>NUCLEOTIDE SEQUENCE [LARGE SCALE GENOMIC DNA]</scope>
    <source>
        <strain evidence="1 2">IC164</strain>
    </source>
</reference>
<dbReference type="EMBL" id="VSKN01000009">
    <property type="protein sequence ID" value="TYC12637.1"/>
    <property type="molecule type" value="Genomic_DNA"/>
</dbReference>
<dbReference type="Pfam" id="PF09697">
    <property type="entry name" value="Porph_ging"/>
    <property type="match status" value="1"/>
</dbReference>
<proteinExistence type="predicted"/>
<dbReference type="InterPro" id="IPR005901">
    <property type="entry name" value="GLPGLI"/>
</dbReference>
<gene>
    <name evidence="1" type="ORF">ES677_08200</name>
</gene>